<dbReference type="Gene3D" id="3.40.50.1110">
    <property type="entry name" value="SGNH hydrolase"/>
    <property type="match status" value="1"/>
</dbReference>
<name>A0A9J6RQQ0_9GAMM</name>
<dbReference type="InterPro" id="IPR036514">
    <property type="entry name" value="SGNH_hydro_sf"/>
</dbReference>
<dbReference type="RefSeq" id="WP_258332719.1">
    <property type="nucleotide sequence ID" value="NZ_JAPTGG010000015.1"/>
</dbReference>
<dbReference type="SUPFAM" id="SSF52266">
    <property type="entry name" value="SGNH hydrolase"/>
    <property type="match status" value="1"/>
</dbReference>
<organism evidence="2 3">
    <name type="scientific">Dasania phycosphaerae</name>
    <dbReference type="NCBI Taxonomy" id="2950436"/>
    <lineage>
        <taxon>Bacteria</taxon>
        <taxon>Pseudomonadati</taxon>
        <taxon>Pseudomonadota</taxon>
        <taxon>Gammaproteobacteria</taxon>
        <taxon>Cellvibrionales</taxon>
        <taxon>Spongiibacteraceae</taxon>
        <taxon>Dasania</taxon>
    </lineage>
</organism>
<evidence type="ECO:0000313" key="3">
    <source>
        <dbReference type="Proteomes" id="UP001069090"/>
    </source>
</evidence>
<proteinExistence type="predicted"/>
<reference evidence="2 3" key="1">
    <citation type="submission" date="2022-12" db="EMBL/GenBank/DDBJ databases">
        <title>Dasania phycosphaerae sp. nov., isolated from particulate material of the south coast of Korea.</title>
        <authorList>
            <person name="Jiang Y."/>
        </authorList>
    </citation>
    <scope>NUCLEOTIDE SEQUENCE [LARGE SCALE GENOMIC DNA]</scope>
    <source>
        <strain evidence="2 3">GY-19</strain>
    </source>
</reference>
<evidence type="ECO:0008006" key="4">
    <source>
        <dbReference type="Google" id="ProtNLM"/>
    </source>
</evidence>
<dbReference type="GO" id="GO:0016788">
    <property type="term" value="F:hydrolase activity, acting on ester bonds"/>
    <property type="evidence" value="ECO:0007669"/>
    <property type="project" value="UniProtKB-ARBA"/>
</dbReference>
<comment type="caution">
    <text evidence="2">The sequence shown here is derived from an EMBL/GenBank/DDBJ whole genome shotgun (WGS) entry which is preliminary data.</text>
</comment>
<dbReference type="AlphaFoldDB" id="A0A9J6RQQ0"/>
<dbReference type="Proteomes" id="UP001069090">
    <property type="component" value="Unassembled WGS sequence"/>
</dbReference>
<dbReference type="EMBL" id="JAPTGG010000015">
    <property type="protein sequence ID" value="MCZ0866690.1"/>
    <property type="molecule type" value="Genomic_DNA"/>
</dbReference>
<keyword evidence="1" id="KW-1133">Transmembrane helix</keyword>
<accession>A0A9J6RQQ0</accession>
<sequence length="345" mass="39074">MNAIKLFYAYIFTIAALIICAELLLEYRHYNLGYTTPILGTKAPQEKEYSSPQLSPKFGPTEAFPFKSRIILPKKTTQLRLWIASSSHAVGGRTPAKDIFPNLICKAISTTGNCETINGSGPGMLINENIQLLRKYAKTYQPDYAILYQMSLEISNQQKLLTSSRVPPPKNHAIINTDYLTKWLQQTSLYTHLSDYIGGNIKLSGLLKEELPPSMATDFENRIISFINTCRELNITPILTNFSVSHDLSNLANMHYSERTNFVKYNSYLSPTGWVKTLDQYNSLLLDIAKKHEIELIDSRTVMNGKPEYFSDFIHFNKRGHAALAQIISSHINATLETEHTQDDI</sequence>
<protein>
    <recommendedName>
        <fullName evidence="4">SGNH hydrolase-type esterase domain-containing protein</fullName>
    </recommendedName>
</protein>
<keyword evidence="3" id="KW-1185">Reference proteome</keyword>
<keyword evidence="1" id="KW-0812">Transmembrane</keyword>
<evidence type="ECO:0000313" key="2">
    <source>
        <dbReference type="EMBL" id="MCZ0866690.1"/>
    </source>
</evidence>
<feature type="transmembrane region" description="Helical" evidence="1">
    <location>
        <begin position="6"/>
        <end position="25"/>
    </location>
</feature>
<keyword evidence="1" id="KW-0472">Membrane</keyword>
<gene>
    <name evidence="2" type="ORF">O0V09_15870</name>
</gene>
<evidence type="ECO:0000256" key="1">
    <source>
        <dbReference type="SAM" id="Phobius"/>
    </source>
</evidence>